<dbReference type="InterPro" id="IPR036770">
    <property type="entry name" value="Ankyrin_rpt-contain_sf"/>
</dbReference>
<accession>A0A067CWE8</accession>
<dbReference type="InterPro" id="IPR002110">
    <property type="entry name" value="Ankyrin_rpt"/>
</dbReference>
<dbReference type="AlphaFoldDB" id="A0A067CWE8"/>
<dbReference type="Pfam" id="PF00023">
    <property type="entry name" value="Ank"/>
    <property type="match status" value="1"/>
</dbReference>
<feature type="repeat" description="ANK" evidence="1">
    <location>
        <begin position="18"/>
        <end position="50"/>
    </location>
</feature>
<dbReference type="PROSITE" id="PS50088">
    <property type="entry name" value="ANK_REPEAT"/>
    <property type="match status" value="1"/>
</dbReference>
<dbReference type="KEGG" id="spar:SPRG_04251"/>
<reference evidence="2 3" key="1">
    <citation type="journal article" date="2013" name="PLoS Genet.">
        <title>Distinctive expansion of potential virulence genes in the genome of the oomycete fish pathogen Saprolegnia parasitica.</title>
        <authorList>
            <person name="Jiang R.H."/>
            <person name="de Bruijn I."/>
            <person name="Haas B.J."/>
            <person name="Belmonte R."/>
            <person name="Lobach L."/>
            <person name="Christie J."/>
            <person name="van den Ackerveken G."/>
            <person name="Bottin A."/>
            <person name="Bulone V."/>
            <person name="Diaz-Moreno S.M."/>
            <person name="Dumas B."/>
            <person name="Fan L."/>
            <person name="Gaulin E."/>
            <person name="Govers F."/>
            <person name="Grenville-Briggs L.J."/>
            <person name="Horner N.R."/>
            <person name="Levin J.Z."/>
            <person name="Mammella M."/>
            <person name="Meijer H.J."/>
            <person name="Morris P."/>
            <person name="Nusbaum C."/>
            <person name="Oome S."/>
            <person name="Phillips A.J."/>
            <person name="van Rooyen D."/>
            <person name="Rzeszutek E."/>
            <person name="Saraiva M."/>
            <person name="Secombes C.J."/>
            <person name="Seidl M.F."/>
            <person name="Snel B."/>
            <person name="Stassen J.H."/>
            <person name="Sykes S."/>
            <person name="Tripathy S."/>
            <person name="van den Berg H."/>
            <person name="Vega-Arreguin J.C."/>
            <person name="Wawra S."/>
            <person name="Young S.K."/>
            <person name="Zeng Q."/>
            <person name="Dieguez-Uribeondo J."/>
            <person name="Russ C."/>
            <person name="Tyler B.M."/>
            <person name="van West P."/>
        </authorList>
    </citation>
    <scope>NUCLEOTIDE SEQUENCE [LARGE SCALE GENOMIC DNA]</scope>
    <source>
        <strain evidence="2 3">CBS 223.65</strain>
    </source>
</reference>
<dbReference type="EMBL" id="KK583199">
    <property type="protein sequence ID" value="KDO31112.1"/>
    <property type="molecule type" value="Genomic_DNA"/>
</dbReference>
<sequence>MPHYYTKGQNPCHCLEHHLTTPLFAAAANGHTSVVKALLDADASPFQRNDKHIQPRDIAKAKDHAAIATCLEKAMDNLAQLVTALSKNDVTSTLRLLRANVPVTIPYLVLCAPTPF</sequence>
<keyword evidence="1" id="KW-0040">ANK repeat</keyword>
<proteinExistence type="predicted"/>
<dbReference type="RefSeq" id="XP_012198241.1">
    <property type="nucleotide sequence ID" value="XM_012342851.1"/>
</dbReference>
<dbReference type="Gene3D" id="1.25.40.20">
    <property type="entry name" value="Ankyrin repeat-containing domain"/>
    <property type="match status" value="1"/>
</dbReference>
<keyword evidence="3" id="KW-1185">Reference proteome</keyword>
<name>A0A067CWE8_SAPPC</name>
<dbReference type="SUPFAM" id="SSF48403">
    <property type="entry name" value="Ankyrin repeat"/>
    <property type="match status" value="1"/>
</dbReference>
<evidence type="ECO:0000256" key="1">
    <source>
        <dbReference type="PROSITE-ProRule" id="PRU00023"/>
    </source>
</evidence>
<evidence type="ECO:0000313" key="2">
    <source>
        <dbReference type="EMBL" id="KDO31112.1"/>
    </source>
</evidence>
<evidence type="ECO:0000313" key="3">
    <source>
        <dbReference type="Proteomes" id="UP000030745"/>
    </source>
</evidence>
<organism evidence="2 3">
    <name type="scientific">Saprolegnia parasitica (strain CBS 223.65)</name>
    <dbReference type="NCBI Taxonomy" id="695850"/>
    <lineage>
        <taxon>Eukaryota</taxon>
        <taxon>Sar</taxon>
        <taxon>Stramenopiles</taxon>
        <taxon>Oomycota</taxon>
        <taxon>Saprolegniomycetes</taxon>
        <taxon>Saprolegniales</taxon>
        <taxon>Saprolegniaceae</taxon>
        <taxon>Saprolegnia</taxon>
    </lineage>
</organism>
<dbReference type="GeneID" id="24126711"/>
<protein>
    <submittedName>
        <fullName evidence="2">Uncharacterized protein</fullName>
    </submittedName>
</protein>
<dbReference type="VEuPathDB" id="FungiDB:SPRG_04251"/>
<gene>
    <name evidence="2" type="ORF">SPRG_04251</name>
</gene>
<dbReference type="Proteomes" id="UP000030745">
    <property type="component" value="Unassembled WGS sequence"/>
</dbReference>